<dbReference type="EMBL" id="CP000781">
    <property type="protein sequence ID" value="ABS67561.1"/>
    <property type="molecule type" value="Genomic_DNA"/>
</dbReference>
<keyword evidence="4" id="KW-1185">Reference proteome</keyword>
<dbReference type="HOGENOM" id="CLU_008448_0_0_5"/>
<dbReference type="AlphaFoldDB" id="A7IHR8"/>
<feature type="signal peptide" evidence="2">
    <location>
        <begin position="1"/>
        <end position="25"/>
    </location>
</feature>
<dbReference type="KEGG" id="xau:Xaut_2318"/>
<feature type="chain" id="PRO_5002708697" evidence="2">
    <location>
        <begin position="26"/>
        <end position="841"/>
    </location>
</feature>
<feature type="region of interest" description="Disordered" evidence="1">
    <location>
        <begin position="24"/>
        <end position="45"/>
    </location>
</feature>
<feature type="compositionally biased region" description="Low complexity" evidence="1">
    <location>
        <begin position="24"/>
        <end position="42"/>
    </location>
</feature>
<organism evidence="3 4">
    <name type="scientific">Xanthobacter autotrophicus (strain ATCC BAA-1158 / Py2)</name>
    <dbReference type="NCBI Taxonomy" id="78245"/>
    <lineage>
        <taxon>Bacteria</taxon>
        <taxon>Pseudomonadati</taxon>
        <taxon>Pseudomonadota</taxon>
        <taxon>Alphaproteobacteria</taxon>
        <taxon>Hyphomicrobiales</taxon>
        <taxon>Xanthobacteraceae</taxon>
        <taxon>Xanthobacter</taxon>
    </lineage>
</organism>
<name>A7IHR8_XANP2</name>
<reference evidence="3 4" key="1">
    <citation type="submission" date="2007-07" db="EMBL/GenBank/DDBJ databases">
        <title>Complete sequence of chromosome of Xanthobacter autotrophicus Py2.</title>
        <authorList>
            <consortium name="US DOE Joint Genome Institute"/>
            <person name="Copeland A."/>
            <person name="Lucas S."/>
            <person name="Lapidus A."/>
            <person name="Barry K."/>
            <person name="Glavina del Rio T."/>
            <person name="Hammon N."/>
            <person name="Israni S."/>
            <person name="Dalin E."/>
            <person name="Tice H."/>
            <person name="Pitluck S."/>
            <person name="Sims D."/>
            <person name="Brettin T."/>
            <person name="Bruce D."/>
            <person name="Detter J.C."/>
            <person name="Han C."/>
            <person name="Tapia R."/>
            <person name="Brainard J."/>
            <person name="Schmutz J."/>
            <person name="Larimer F."/>
            <person name="Land M."/>
            <person name="Hauser L."/>
            <person name="Kyrpides N."/>
            <person name="Kim E."/>
            <person name="Ensigns S.A."/>
            <person name="Richardson P."/>
        </authorList>
    </citation>
    <scope>NUCLEOTIDE SEQUENCE [LARGE SCALE GENOMIC DNA]</scope>
    <source>
        <strain evidence="4">ATCC BAA-1158 / Py2</strain>
    </source>
</reference>
<dbReference type="Proteomes" id="UP000002417">
    <property type="component" value="Chromosome"/>
</dbReference>
<sequence>MTRLWTGVSAAVLSAALLWSTSGQAQPAPASQGQDAAGQQAPLAWPRDFPLPGDQLLQLYQPQIDSWTGDVMSGRAAVAIGPKSGTPTYGMVRFSARVAVDKPAGLVHLATISIEGVEVPTEPAKASLIRSTLQSRLPANGMTVPLDQLQASYAVNQELAKLKSQPVDNTPPQILFATTTTVLVPVAGTPVLRPISGAPTFQRVANTRPLLLLDEAGTYHLEAGGHWYESPSLTGTWILTPQISDALSAAAKAATQEQAADPLLDAKGKPINPAPAILVATQPAELIQSNGPPQMLPVAGTNLLSMNNADHAVFMETTSNTYYILLSGRWFRAPDLKGPWAFVASDALPKDFAKISPNDPKANVLVSVAGTPQAKEAVIAATIPQTATVKRDVPLKVAFDGAPRFEPIPGTGLHYAINTPTPVIQLDTERYYAVNNGIWFVAETATGPWRVADVVPDVIYTIPVSSPLHYVTYVRIYASTPEAVVVGYTPGYMGVVVAPGGTVVYGTGYTCPGYVGTYWFSCPVTYGVGAGFALGVADGFAFGFAAGWPWGAAVTPYWGPYWHPYGPYPYGPYGPWGGHWGYTNINQTNLYGRWGGAATVNHAWGTTWNGTEWSGRDWHGTTAGGTGFTGRSAAAFNPYTGNYAAGAENARYNPTTGARGESRAGVEGNAYTGNAAAGRESAGFNPTTGTGHASQTAVTDHDGKVSVDSRGVAGNVKTGNAVAWNNGHVAVDHDGNVYQHSDTGWAKNTGSGWQNVDRTADTSRLDAEEHARSVSQQRVSSYGGDHYGGEGYGGGERFGGGFEGGERYGSGGFDRGFGGFGGGDRFGGGGFRGGFGGGFRR</sequence>
<keyword evidence="2" id="KW-0732">Signal</keyword>
<dbReference type="STRING" id="78245.Xaut_2318"/>
<proteinExistence type="predicted"/>
<evidence type="ECO:0000313" key="3">
    <source>
        <dbReference type="EMBL" id="ABS67561.1"/>
    </source>
</evidence>
<dbReference type="OrthoDB" id="102964at2"/>
<feature type="region of interest" description="Disordered" evidence="1">
    <location>
        <begin position="769"/>
        <end position="795"/>
    </location>
</feature>
<evidence type="ECO:0000313" key="4">
    <source>
        <dbReference type="Proteomes" id="UP000002417"/>
    </source>
</evidence>
<evidence type="ECO:0000256" key="2">
    <source>
        <dbReference type="SAM" id="SignalP"/>
    </source>
</evidence>
<gene>
    <name evidence="3" type="ordered locus">Xaut_2318</name>
</gene>
<feature type="compositionally biased region" description="Gly residues" evidence="1">
    <location>
        <begin position="785"/>
        <end position="795"/>
    </location>
</feature>
<accession>A7IHR8</accession>
<protein>
    <submittedName>
        <fullName evidence="3">Carbohydrate-binding family V/XII</fullName>
    </submittedName>
</protein>
<evidence type="ECO:0000256" key="1">
    <source>
        <dbReference type="SAM" id="MobiDB-lite"/>
    </source>
</evidence>
<dbReference type="eggNOG" id="COG5164">
    <property type="taxonomic scope" value="Bacteria"/>
</dbReference>